<dbReference type="Gene3D" id="2.90.10.10">
    <property type="entry name" value="Bulb-type lectin domain"/>
    <property type="match status" value="3"/>
</dbReference>
<organism evidence="4">
    <name type="scientific">Selaginella moellendorffii</name>
    <name type="common">Spikemoss</name>
    <dbReference type="NCBI Taxonomy" id="88036"/>
    <lineage>
        <taxon>Eukaryota</taxon>
        <taxon>Viridiplantae</taxon>
        <taxon>Streptophyta</taxon>
        <taxon>Embryophyta</taxon>
        <taxon>Tracheophyta</taxon>
        <taxon>Lycopodiopsida</taxon>
        <taxon>Selaginellales</taxon>
        <taxon>Selaginellaceae</taxon>
        <taxon>Selaginella</taxon>
    </lineage>
</organism>
<dbReference type="eggNOG" id="ENOG502S2JF">
    <property type="taxonomic scope" value="Eukaryota"/>
</dbReference>
<dbReference type="AlphaFoldDB" id="D8RRI9"/>
<dbReference type="SUPFAM" id="SSF51110">
    <property type="entry name" value="alpha-D-mannose-specific plant lectins"/>
    <property type="match status" value="1"/>
</dbReference>
<evidence type="ECO:0000259" key="2">
    <source>
        <dbReference type="PROSITE" id="PS50927"/>
    </source>
</evidence>
<evidence type="ECO:0000313" key="4">
    <source>
        <dbReference type="Proteomes" id="UP000001514"/>
    </source>
</evidence>
<dbReference type="PROSITE" id="PS50927">
    <property type="entry name" value="BULB_LECTIN"/>
    <property type="match status" value="1"/>
</dbReference>
<dbReference type="InterPro" id="IPR036426">
    <property type="entry name" value="Bulb-type_lectin_dom_sf"/>
</dbReference>
<dbReference type="HOGENOM" id="CLU_137596_1_0_1"/>
<dbReference type="InParanoid" id="D8RRI9"/>
<feature type="non-terminal residue" evidence="3">
    <location>
        <position position="144"/>
    </location>
</feature>
<feature type="domain" description="Bulb-type lectin" evidence="2">
    <location>
        <begin position="14"/>
        <end position="126"/>
    </location>
</feature>
<dbReference type="OrthoDB" id="418274at2759"/>
<feature type="non-terminal residue" evidence="3">
    <location>
        <position position="1"/>
    </location>
</feature>
<feature type="chain" id="PRO_5003122059" description="Bulb-type lectin domain-containing protein" evidence="1">
    <location>
        <begin position="19"/>
        <end position="144"/>
    </location>
</feature>
<dbReference type="Proteomes" id="UP000001514">
    <property type="component" value="Unassembled WGS sequence"/>
</dbReference>
<evidence type="ECO:0000313" key="3">
    <source>
        <dbReference type="EMBL" id="EFJ25408.1"/>
    </source>
</evidence>
<dbReference type="KEGG" id="smo:SELMODRAFT_17893"/>
<gene>
    <name evidence="3" type="ORF">SELMODRAFT_17893</name>
</gene>
<feature type="signal peptide" evidence="1">
    <location>
        <begin position="1"/>
        <end position="18"/>
    </location>
</feature>
<accession>D8RRI9</accession>
<sequence length="144" mass="15734">YFLALALLTVCSARDTLGSGETLYQGDELRSQSGYVSLRMQRDCNLVLYGGQGDFNPIWASNTGGSGRNCYLTLQPDGNLVVYDGNRRALWASGTDRSGGNTLRVQDDGNVVLYRPVWSTNTGRVNYDFKVTGEKNSSSSMALE</sequence>
<keyword evidence="1" id="KW-0732">Signal</keyword>
<dbReference type="CDD" id="cd00028">
    <property type="entry name" value="B_lectin"/>
    <property type="match status" value="1"/>
</dbReference>
<dbReference type="Gramene" id="EFJ25408">
    <property type="protein sequence ID" value="EFJ25408"/>
    <property type="gene ID" value="SELMODRAFT_17893"/>
</dbReference>
<keyword evidence="4" id="KW-1185">Reference proteome</keyword>
<evidence type="ECO:0000256" key="1">
    <source>
        <dbReference type="SAM" id="SignalP"/>
    </source>
</evidence>
<dbReference type="EMBL" id="GL377587">
    <property type="protein sequence ID" value="EFJ25408.1"/>
    <property type="molecule type" value="Genomic_DNA"/>
</dbReference>
<dbReference type="OMA" id="RNCYCAM"/>
<dbReference type="SMART" id="SM00108">
    <property type="entry name" value="B_lectin"/>
    <property type="match status" value="1"/>
</dbReference>
<protein>
    <recommendedName>
        <fullName evidence="2">Bulb-type lectin domain-containing protein</fullName>
    </recommendedName>
</protein>
<proteinExistence type="predicted"/>
<name>D8RRI9_SELML</name>
<reference evidence="3 4" key="1">
    <citation type="journal article" date="2011" name="Science">
        <title>The Selaginella genome identifies genetic changes associated with the evolution of vascular plants.</title>
        <authorList>
            <person name="Banks J.A."/>
            <person name="Nishiyama T."/>
            <person name="Hasebe M."/>
            <person name="Bowman J.L."/>
            <person name="Gribskov M."/>
            <person name="dePamphilis C."/>
            <person name="Albert V.A."/>
            <person name="Aono N."/>
            <person name="Aoyama T."/>
            <person name="Ambrose B.A."/>
            <person name="Ashton N.W."/>
            <person name="Axtell M.J."/>
            <person name="Barker E."/>
            <person name="Barker M.S."/>
            <person name="Bennetzen J.L."/>
            <person name="Bonawitz N.D."/>
            <person name="Chapple C."/>
            <person name="Cheng C."/>
            <person name="Correa L.G."/>
            <person name="Dacre M."/>
            <person name="DeBarry J."/>
            <person name="Dreyer I."/>
            <person name="Elias M."/>
            <person name="Engstrom E.M."/>
            <person name="Estelle M."/>
            <person name="Feng L."/>
            <person name="Finet C."/>
            <person name="Floyd S.K."/>
            <person name="Frommer W.B."/>
            <person name="Fujita T."/>
            <person name="Gramzow L."/>
            <person name="Gutensohn M."/>
            <person name="Harholt J."/>
            <person name="Hattori M."/>
            <person name="Heyl A."/>
            <person name="Hirai T."/>
            <person name="Hiwatashi Y."/>
            <person name="Ishikawa M."/>
            <person name="Iwata M."/>
            <person name="Karol K.G."/>
            <person name="Koehler B."/>
            <person name="Kolukisaoglu U."/>
            <person name="Kubo M."/>
            <person name="Kurata T."/>
            <person name="Lalonde S."/>
            <person name="Li K."/>
            <person name="Li Y."/>
            <person name="Litt A."/>
            <person name="Lyons E."/>
            <person name="Manning G."/>
            <person name="Maruyama T."/>
            <person name="Michael T.P."/>
            <person name="Mikami K."/>
            <person name="Miyazaki S."/>
            <person name="Morinaga S."/>
            <person name="Murata T."/>
            <person name="Mueller-Roeber B."/>
            <person name="Nelson D.R."/>
            <person name="Obara M."/>
            <person name="Oguri Y."/>
            <person name="Olmstead R.G."/>
            <person name="Onodera N."/>
            <person name="Petersen B.L."/>
            <person name="Pils B."/>
            <person name="Prigge M."/>
            <person name="Rensing S.A."/>
            <person name="Riano-Pachon D.M."/>
            <person name="Roberts A.W."/>
            <person name="Sato Y."/>
            <person name="Scheller H.V."/>
            <person name="Schulz B."/>
            <person name="Schulz C."/>
            <person name="Shakirov E.V."/>
            <person name="Shibagaki N."/>
            <person name="Shinohara N."/>
            <person name="Shippen D.E."/>
            <person name="Soerensen I."/>
            <person name="Sotooka R."/>
            <person name="Sugimoto N."/>
            <person name="Sugita M."/>
            <person name="Sumikawa N."/>
            <person name="Tanurdzic M."/>
            <person name="Theissen G."/>
            <person name="Ulvskov P."/>
            <person name="Wakazuki S."/>
            <person name="Weng J.K."/>
            <person name="Willats W.W."/>
            <person name="Wipf D."/>
            <person name="Wolf P.G."/>
            <person name="Yang L."/>
            <person name="Zimmer A.D."/>
            <person name="Zhu Q."/>
            <person name="Mitros T."/>
            <person name="Hellsten U."/>
            <person name="Loque D."/>
            <person name="Otillar R."/>
            <person name="Salamov A."/>
            <person name="Schmutz J."/>
            <person name="Shapiro H."/>
            <person name="Lindquist E."/>
            <person name="Lucas S."/>
            <person name="Rokhsar D."/>
            <person name="Grigoriev I.V."/>
        </authorList>
    </citation>
    <scope>NUCLEOTIDE SEQUENCE [LARGE SCALE GENOMIC DNA]</scope>
</reference>
<dbReference type="InterPro" id="IPR001480">
    <property type="entry name" value="Bulb-type_lectin_dom"/>
</dbReference>